<reference evidence="2 3" key="1">
    <citation type="submission" date="2017-06" db="EMBL/GenBank/DDBJ databases">
        <title>Comparative genomic analysis of Ambrosia Fusariam Clade fungi.</title>
        <authorList>
            <person name="Stajich J.E."/>
            <person name="Carrillo J."/>
            <person name="Kijimoto T."/>
            <person name="Eskalen A."/>
            <person name="O'Donnell K."/>
            <person name="Kasson M."/>
        </authorList>
    </citation>
    <scope>NUCLEOTIDE SEQUENCE [LARGE SCALE GENOMIC DNA]</scope>
    <source>
        <strain evidence="2 3">NRRL62606</strain>
    </source>
</reference>
<organism evidence="2 3">
    <name type="scientific">Fusarium floridanum</name>
    <dbReference type="NCBI Taxonomy" id="1325733"/>
    <lineage>
        <taxon>Eukaryota</taxon>
        <taxon>Fungi</taxon>
        <taxon>Dikarya</taxon>
        <taxon>Ascomycota</taxon>
        <taxon>Pezizomycotina</taxon>
        <taxon>Sordariomycetes</taxon>
        <taxon>Hypocreomycetidae</taxon>
        <taxon>Hypocreales</taxon>
        <taxon>Nectriaceae</taxon>
        <taxon>Fusarium</taxon>
        <taxon>Fusarium solani species complex</taxon>
    </lineage>
</organism>
<accession>A0A428QNL8</accession>
<gene>
    <name evidence="2" type="ORF">CEP51_012743</name>
</gene>
<dbReference type="AlphaFoldDB" id="A0A428QNL8"/>
<feature type="region of interest" description="Disordered" evidence="1">
    <location>
        <begin position="53"/>
        <end position="80"/>
    </location>
</feature>
<feature type="compositionally biased region" description="Polar residues" evidence="1">
    <location>
        <begin position="53"/>
        <end position="74"/>
    </location>
</feature>
<evidence type="ECO:0000313" key="3">
    <source>
        <dbReference type="Proteomes" id="UP000287972"/>
    </source>
</evidence>
<protein>
    <submittedName>
        <fullName evidence="2">Uncharacterized protein</fullName>
    </submittedName>
</protein>
<keyword evidence="3" id="KW-1185">Reference proteome</keyword>
<dbReference type="Proteomes" id="UP000287972">
    <property type="component" value="Unassembled WGS sequence"/>
</dbReference>
<evidence type="ECO:0000313" key="2">
    <source>
        <dbReference type="EMBL" id="RSL66874.1"/>
    </source>
</evidence>
<evidence type="ECO:0000256" key="1">
    <source>
        <dbReference type="SAM" id="MobiDB-lite"/>
    </source>
</evidence>
<name>A0A428QNL8_9HYPO</name>
<sequence length="280" mass="31092">MSSPEPEINSQQRGPILKARFFKCFIGASQRSQVLIGENRPVADSLCRALNSTRPASEPLGQSTSLTPQRTSVANPPCRRKPVETVNGVNPSVHPPPGISALVPARPPPNQDSPVPSIQITCPAAWPYCGYQTERLHQLRQRLDSQTTDTYAIPRYLLRPSRLLRYCPDLPTYLFLLQLPEPLLSSPSRASLSPRYSTDPFIVRPVLRRRSIPTTCASLVSTSTPPQALHDEIHCHSSPSQHPRVANPRHRQHIYEKNRNDTFASSASTVLTRPPISPTL</sequence>
<comment type="caution">
    <text evidence="2">The sequence shown here is derived from an EMBL/GenBank/DDBJ whole genome shotgun (WGS) entry which is preliminary data.</text>
</comment>
<dbReference type="EMBL" id="NKCL01000492">
    <property type="protein sequence ID" value="RSL66874.1"/>
    <property type="molecule type" value="Genomic_DNA"/>
</dbReference>
<proteinExistence type="predicted"/>